<evidence type="ECO:0000313" key="15">
    <source>
        <dbReference type="Proteomes" id="UP000823561"/>
    </source>
</evidence>
<organism evidence="14 15">
    <name type="scientific">Alosa alosa</name>
    <name type="common">allis shad</name>
    <dbReference type="NCBI Taxonomy" id="278164"/>
    <lineage>
        <taxon>Eukaryota</taxon>
        <taxon>Metazoa</taxon>
        <taxon>Chordata</taxon>
        <taxon>Craniata</taxon>
        <taxon>Vertebrata</taxon>
        <taxon>Euteleostomi</taxon>
        <taxon>Actinopterygii</taxon>
        <taxon>Neopterygii</taxon>
        <taxon>Teleostei</taxon>
        <taxon>Clupei</taxon>
        <taxon>Clupeiformes</taxon>
        <taxon>Clupeoidei</taxon>
        <taxon>Clupeidae</taxon>
        <taxon>Alosa</taxon>
    </lineage>
</organism>
<evidence type="ECO:0000313" key="14">
    <source>
        <dbReference type="EMBL" id="KAG5269258.1"/>
    </source>
</evidence>
<feature type="domain" description="G-protein coupled receptors family 1 profile" evidence="13">
    <location>
        <begin position="36"/>
        <end position="300"/>
    </location>
</feature>
<dbReference type="PRINTS" id="PR00237">
    <property type="entry name" value="GPCRRHODOPSN"/>
</dbReference>
<keyword evidence="3 12" id="KW-0812">Transmembrane</keyword>
<feature type="transmembrane region" description="Helical" evidence="12">
    <location>
        <begin position="140"/>
        <end position="159"/>
    </location>
</feature>
<dbReference type="Proteomes" id="UP000823561">
    <property type="component" value="Chromosome 15"/>
</dbReference>
<evidence type="ECO:0000256" key="12">
    <source>
        <dbReference type="SAM" id="Phobius"/>
    </source>
</evidence>
<evidence type="ECO:0000256" key="2">
    <source>
        <dbReference type="ARBA" id="ARBA00022475"/>
    </source>
</evidence>
<feature type="transmembrane region" description="Helical" evidence="12">
    <location>
        <begin position="232"/>
        <end position="251"/>
    </location>
</feature>
<keyword evidence="11" id="KW-0807">Transducer</keyword>
<comment type="subcellular location">
    <subcellularLocation>
        <location evidence="1">Cell membrane</location>
        <topology evidence="1">Multi-pass membrane protein</topology>
    </subcellularLocation>
</comment>
<keyword evidence="7" id="KW-1064">Adaptive immunity</keyword>
<evidence type="ECO:0000256" key="10">
    <source>
        <dbReference type="ARBA" id="ARBA00023170"/>
    </source>
</evidence>
<feature type="transmembrane region" description="Helical" evidence="12">
    <location>
        <begin position="25"/>
        <end position="45"/>
    </location>
</feature>
<sequence length="345" mass="39324">MNQSCIGDGQNCSISDFKRNVYPTAYLLIFIIGLIANLISLCVFLKMWRAEKTLSSINLFMVNLTVSDLMLICSLPFRASYYINDSNWVFGDVTCRIMSYVLYVNMYGSIYFLMVLSVIRYVAITKPFTYVRQQHYRCTWLVCLSIWLLVSLASIPNLFSGTNQGEGKVTCLELVEPAVDLLNTIIIMNYGALLLGFLIPFLVILVCYTFVVQRLLKQNIVKTQRQLYKKSCYLAVIVLVIFLACFLPYHVARSIFLQAEWDLCTNGTRGSCGYIVAARKAAVITHCLASANSCLDPLLYIFVGENFRKFWRKKSRKQIKMNSAQRNTANVANAKTDIQMLSTRR</sequence>
<evidence type="ECO:0000256" key="7">
    <source>
        <dbReference type="ARBA" id="ARBA00023130"/>
    </source>
</evidence>
<dbReference type="Gene3D" id="1.20.1070.10">
    <property type="entry name" value="Rhodopsin 7-helix transmembrane proteins"/>
    <property type="match status" value="1"/>
</dbReference>
<evidence type="ECO:0000259" key="13">
    <source>
        <dbReference type="PROSITE" id="PS50262"/>
    </source>
</evidence>
<accession>A0AAV6G2B8</accession>
<feature type="transmembrane region" description="Helical" evidence="12">
    <location>
        <begin position="190"/>
        <end position="211"/>
    </location>
</feature>
<keyword evidence="5 12" id="KW-1133">Transmembrane helix</keyword>
<dbReference type="SUPFAM" id="SSF81321">
    <property type="entry name" value="Family A G protein-coupled receptor-like"/>
    <property type="match status" value="1"/>
</dbReference>
<dbReference type="InterPro" id="IPR017452">
    <property type="entry name" value="GPCR_Rhodpsn_7TM"/>
</dbReference>
<keyword evidence="9" id="KW-1015">Disulfide bond</keyword>
<dbReference type="EMBL" id="JADWDJ010000015">
    <property type="protein sequence ID" value="KAG5269258.1"/>
    <property type="molecule type" value="Genomic_DNA"/>
</dbReference>
<proteinExistence type="predicted"/>
<evidence type="ECO:0000256" key="6">
    <source>
        <dbReference type="ARBA" id="ARBA00023040"/>
    </source>
</evidence>
<dbReference type="PANTHER" id="PTHR24231:SF48">
    <property type="entry name" value="G-PROTEIN COUPLED RECEPTORS FAMILY 1 PROFILE DOMAIN-CONTAINING PROTEIN"/>
    <property type="match status" value="1"/>
</dbReference>
<name>A0AAV6G2B8_9TELE</name>
<dbReference type="GO" id="GO:0005886">
    <property type="term" value="C:plasma membrane"/>
    <property type="evidence" value="ECO:0007669"/>
    <property type="project" value="UniProtKB-SubCell"/>
</dbReference>
<dbReference type="PANTHER" id="PTHR24231">
    <property type="entry name" value="PURINOCEPTOR-RELATED G-PROTEIN COUPLED RECEPTOR"/>
    <property type="match status" value="1"/>
</dbReference>
<evidence type="ECO:0000256" key="8">
    <source>
        <dbReference type="ARBA" id="ARBA00023136"/>
    </source>
</evidence>
<keyword evidence="15" id="KW-1185">Reference proteome</keyword>
<evidence type="ECO:0000256" key="5">
    <source>
        <dbReference type="ARBA" id="ARBA00022989"/>
    </source>
</evidence>
<keyword evidence="8 12" id="KW-0472">Membrane</keyword>
<gene>
    <name evidence="14" type="ORF">AALO_G00200020</name>
</gene>
<keyword evidence="2" id="KW-1003">Cell membrane</keyword>
<feature type="transmembrane region" description="Helical" evidence="12">
    <location>
        <begin position="97"/>
        <end position="119"/>
    </location>
</feature>
<keyword evidence="10" id="KW-0675">Receptor</keyword>
<comment type="caution">
    <text evidence="14">The sequence shown here is derived from an EMBL/GenBank/DDBJ whole genome shotgun (WGS) entry which is preliminary data.</text>
</comment>
<keyword evidence="4" id="KW-0391">Immunity</keyword>
<evidence type="ECO:0000256" key="3">
    <source>
        <dbReference type="ARBA" id="ARBA00022692"/>
    </source>
</evidence>
<evidence type="ECO:0000256" key="9">
    <source>
        <dbReference type="ARBA" id="ARBA00023157"/>
    </source>
</evidence>
<keyword evidence="6" id="KW-0297">G-protein coupled receptor</keyword>
<dbReference type="AlphaFoldDB" id="A0AAV6G2B8"/>
<reference evidence="14" key="1">
    <citation type="submission" date="2020-10" db="EMBL/GenBank/DDBJ databases">
        <title>Chromosome-scale genome assembly of the Allis shad, Alosa alosa.</title>
        <authorList>
            <person name="Margot Z."/>
            <person name="Christophe K."/>
            <person name="Cabau C."/>
            <person name="Louis A."/>
            <person name="Berthelot C."/>
            <person name="Parey E."/>
            <person name="Roest Crollius H."/>
            <person name="Montfort J."/>
            <person name="Robinson-Rechavi M."/>
            <person name="Bucao C."/>
            <person name="Bouchez O."/>
            <person name="Gislard M."/>
            <person name="Lluch J."/>
            <person name="Milhes M."/>
            <person name="Lampietro C."/>
            <person name="Lopez Roques C."/>
            <person name="Donnadieu C."/>
            <person name="Braasch I."/>
            <person name="Desvignes T."/>
            <person name="Postlethwait J."/>
            <person name="Bobe J."/>
            <person name="Guiguen Y."/>
        </authorList>
    </citation>
    <scope>NUCLEOTIDE SEQUENCE</scope>
    <source>
        <strain evidence="14">M-15738</strain>
        <tissue evidence="14">Blood</tissue>
    </source>
</reference>
<evidence type="ECO:0000256" key="4">
    <source>
        <dbReference type="ARBA" id="ARBA00022859"/>
    </source>
</evidence>
<dbReference type="InterPro" id="IPR000276">
    <property type="entry name" value="GPCR_Rhodpsn"/>
</dbReference>
<dbReference type="GO" id="GO:0002250">
    <property type="term" value="P:adaptive immune response"/>
    <property type="evidence" value="ECO:0007669"/>
    <property type="project" value="UniProtKB-KW"/>
</dbReference>
<dbReference type="PROSITE" id="PS50262">
    <property type="entry name" value="G_PROTEIN_RECEP_F1_2"/>
    <property type="match status" value="1"/>
</dbReference>
<evidence type="ECO:0000256" key="1">
    <source>
        <dbReference type="ARBA" id="ARBA00004651"/>
    </source>
</evidence>
<protein>
    <recommendedName>
        <fullName evidence="13">G-protein coupled receptors family 1 profile domain-containing protein</fullName>
    </recommendedName>
</protein>
<dbReference type="GO" id="GO:0004930">
    <property type="term" value="F:G protein-coupled receptor activity"/>
    <property type="evidence" value="ECO:0007669"/>
    <property type="project" value="UniProtKB-KW"/>
</dbReference>
<feature type="transmembrane region" description="Helical" evidence="12">
    <location>
        <begin position="57"/>
        <end position="77"/>
    </location>
</feature>
<dbReference type="PRINTS" id="PR01157">
    <property type="entry name" value="P2YPURNOCPTR"/>
</dbReference>
<dbReference type="Pfam" id="PF00001">
    <property type="entry name" value="7tm_1"/>
    <property type="match status" value="1"/>
</dbReference>
<evidence type="ECO:0000256" key="11">
    <source>
        <dbReference type="ARBA" id="ARBA00023224"/>
    </source>
</evidence>
<dbReference type="FunFam" id="1.20.1070.10:FF:000017">
    <property type="entry name" value="lysophosphatidic acid receptor 4"/>
    <property type="match status" value="1"/>
</dbReference>